<organism evidence="1 2">
    <name type="scientific">Blautia caecimuris</name>
    <dbReference type="NCBI Taxonomy" id="1796615"/>
    <lineage>
        <taxon>Bacteria</taxon>
        <taxon>Bacillati</taxon>
        <taxon>Bacillota</taxon>
        <taxon>Clostridia</taxon>
        <taxon>Lachnospirales</taxon>
        <taxon>Lachnospiraceae</taxon>
        <taxon>Blautia</taxon>
    </lineage>
</organism>
<dbReference type="RefSeq" id="WP_257465258.1">
    <property type="nucleotide sequence ID" value="NZ_JANJZT010000026.1"/>
</dbReference>
<sequence>MITVYTGNYNLISQDFYNKTIDSLDLNLISCTCGHSGCLIRYGSYKRNVQLTDRVLSLSVVRVYCKACGHTHALLLSSMIPYSLIPLILHVRLIHAYEHEIGFRNILAEQYLVDENNLKSIIRNYRLHWKQRLLSMRLPFPDIPSLVSACFSLFSRQFMQIKSTSNKLFSCQHNLTRQVLFYPLSLRKRRYIKLMKQEKQQEVALMRYGAIAPIIAGLDERYPSKTAFFAEISAKGLMGPDGTAADTKQGYAPLRTPPYQRSLVWG</sequence>
<keyword evidence="2" id="KW-1185">Reference proteome</keyword>
<protein>
    <recommendedName>
        <fullName evidence="3">Transposase</fullName>
    </recommendedName>
</protein>
<evidence type="ECO:0000313" key="2">
    <source>
        <dbReference type="Proteomes" id="UP001549106"/>
    </source>
</evidence>
<evidence type="ECO:0000313" key="1">
    <source>
        <dbReference type="EMBL" id="MET3751649.1"/>
    </source>
</evidence>
<dbReference type="Proteomes" id="UP001549106">
    <property type="component" value="Unassembled WGS sequence"/>
</dbReference>
<accession>A0ABV2M5H6</accession>
<evidence type="ECO:0008006" key="3">
    <source>
        <dbReference type="Google" id="ProtNLM"/>
    </source>
</evidence>
<gene>
    <name evidence="1" type="ORF">ABID24_002908</name>
</gene>
<proteinExistence type="predicted"/>
<comment type="caution">
    <text evidence="1">The sequence shown here is derived from an EMBL/GenBank/DDBJ whole genome shotgun (WGS) entry which is preliminary data.</text>
</comment>
<dbReference type="EMBL" id="JBEPMJ010000025">
    <property type="protein sequence ID" value="MET3751649.1"/>
    <property type="molecule type" value="Genomic_DNA"/>
</dbReference>
<name>A0ABV2M5H6_9FIRM</name>
<reference evidence="1 2" key="1">
    <citation type="submission" date="2024-06" db="EMBL/GenBank/DDBJ databases">
        <title>Genomic Encyclopedia of Type Strains, Phase IV (KMG-IV): sequencing the most valuable type-strain genomes for metagenomic binning, comparative biology and taxonomic classification.</title>
        <authorList>
            <person name="Goeker M."/>
        </authorList>
    </citation>
    <scope>NUCLEOTIDE SEQUENCE [LARGE SCALE GENOMIC DNA]</scope>
    <source>
        <strain evidence="1 2">DSM 29492</strain>
    </source>
</reference>